<dbReference type="PANTHER" id="PTHR13484:SF0">
    <property type="entry name" value="PRE-MRNA 3'-END-PROCESSING FACTOR FIP1"/>
    <property type="match status" value="1"/>
</dbReference>
<keyword evidence="4" id="KW-0539">Nucleus</keyword>
<comment type="similarity">
    <text evidence="2">Belongs to the FIP1 family.</text>
</comment>
<proteinExistence type="inferred from homology"/>
<evidence type="ECO:0000313" key="8">
    <source>
        <dbReference type="Proteomes" id="UP001634394"/>
    </source>
</evidence>
<feature type="compositionally biased region" description="Acidic residues" evidence="5">
    <location>
        <begin position="61"/>
        <end position="74"/>
    </location>
</feature>
<dbReference type="GO" id="GO:0006397">
    <property type="term" value="P:mRNA processing"/>
    <property type="evidence" value="ECO:0007669"/>
    <property type="project" value="UniProtKB-KW"/>
</dbReference>
<evidence type="ECO:0000256" key="4">
    <source>
        <dbReference type="ARBA" id="ARBA00023242"/>
    </source>
</evidence>
<gene>
    <name evidence="7" type="ORF">ACJMK2_031107</name>
</gene>
<feature type="compositionally biased region" description="Pro residues" evidence="5">
    <location>
        <begin position="279"/>
        <end position="342"/>
    </location>
</feature>
<sequence>MAAADTVVPVEDDEAWLYGDSENKEPAAPGTGPDVSLDNLIKKEKEAGELSGDEGSQEKNLEEDDDDDDDDDDVQVTIGDIKAFPLNDAGPRNLFKGSGSYQKTAPAGLNQKSTGGVTVPQKGIDLDGVGTINGVSIFEFDIDSLQAEDKPWRKPGADITDYFNYGFNEETWKQYCEKQKRMREMATSGGTRIFTSTVSRVTTVDNKSELHPPGTQPTQTVKVLTNRTVTTSSQAPRKLGGTIDVIGGTARDSRRPTDQDQQPIPVAGSTDYGKNRYPTAPPPGLPPPGFPTHVPPPDYSIPPPGMPPPPGLHGAPPPIGVPPPVSYPPPPDFNPFYHPPPHNTSVPPDRGYDSRTAYTYDTTHSTHGSNYSEPHTTPWDARGESYRDRWEYNRERSPARSESEFSSSGSEKGYRFRDSRDSRRDYYESRDYWREKERDYREKDSRDTREDRDRDRDRERERRHREDKHKSSRRKHKDDEDSDHRRSKHKKSKKVKKEKEDDSYERESGAKSSSTTEATGS</sequence>
<evidence type="ECO:0000313" key="7">
    <source>
        <dbReference type="EMBL" id="KAL3878776.1"/>
    </source>
</evidence>
<dbReference type="Proteomes" id="UP001634394">
    <property type="component" value="Unassembled WGS sequence"/>
</dbReference>
<name>A0ABD3WZ52_SINWO</name>
<feature type="compositionally biased region" description="Polar residues" evidence="5">
    <location>
        <begin position="356"/>
        <end position="375"/>
    </location>
</feature>
<dbReference type="InterPro" id="IPR007854">
    <property type="entry name" value="Fip1_dom"/>
</dbReference>
<feature type="compositionally biased region" description="Basic residues" evidence="5">
    <location>
        <begin position="461"/>
        <end position="476"/>
    </location>
</feature>
<feature type="domain" description="Pre-mRNA polyadenylation factor Fip1" evidence="6">
    <location>
        <begin position="140"/>
        <end position="183"/>
    </location>
</feature>
<feature type="compositionally biased region" description="Basic residues" evidence="5">
    <location>
        <begin position="485"/>
        <end position="496"/>
    </location>
</feature>
<dbReference type="InterPro" id="IPR051187">
    <property type="entry name" value="Pre-mRNA_3'-end_processing_reg"/>
</dbReference>
<evidence type="ECO:0000256" key="2">
    <source>
        <dbReference type="ARBA" id="ARBA00007459"/>
    </source>
</evidence>
<feature type="compositionally biased region" description="Polar residues" evidence="5">
    <location>
        <begin position="510"/>
        <end position="521"/>
    </location>
</feature>
<dbReference type="EMBL" id="JBJQND010000004">
    <property type="protein sequence ID" value="KAL3878776.1"/>
    <property type="molecule type" value="Genomic_DNA"/>
</dbReference>
<evidence type="ECO:0000256" key="3">
    <source>
        <dbReference type="ARBA" id="ARBA00022664"/>
    </source>
</evidence>
<feature type="compositionally biased region" description="Basic and acidic residues" evidence="5">
    <location>
        <begin position="381"/>
        <end position="403"/>
    </location>
</feature>
<feature type="region of interest" description="Disordered" evidence="5">
    <location>
        <begin position="229"/>
        <end position="521"/>
    </location>
</feature>
<accession>A0ABD3WZ52</accession>
<evidence type="ECO:0000259" key="6">
    <source>
        <dbReference type="Pfam" id="PF05182"/>
    </source>
</evidence>
<keyword evidence="8" id="KW-1185">Reference proteome</keyword>
<dbReference type="Pfam" id="PF05182">
    <property type="entry name" value="Fip1"/>
    <property type="match status" value="1"/>
</dbReference>
<comment type="caution">
    <text evidence="7">The sequence shown here is derived from an EMBL/GenBank/DDBJ whole genome shotgun (WGS) entry which is preliminary data.</text>
</comment>
<keyword evidence="3" id="KW-0507">mRNA processing</keyword>
<evidence type="ECO:0000256" key="5">
    <source>
        <dbReference type="SAM" id="MobiDB-lite"/>
    </source>
</evidence>
<dbReference type="PANTHER" id="PTHR13484">
    <property type="entry name" value="FIP1-LIKE 1 PROTEIN"/>
    <property type="match status" value="1"/>
</dbReference>
<protein>
    <recommendedName>
        <fullName evidence="6">Pre-mRNA polyadenylation factor Fip1 domain-containing protein</fullName>
    </recommendedName>
</protein>
<evidence type="ECO:0000256" key="1">
    <source>
        <dbReference type="ARBA" id="ARBA00004123"/>
    </source>
</evidence>
<feature type="compositionally biased region" description="Basic and acidic residues" evidence="5">
    <location>
        <begin position="497"/>
        <end position="509"/>
    </location>
</feature>
<dbReference type="GO" id="GO:0005634">
    <property type="term" value="C:nucleus"/>
    <property type="evidence" value="ECO:0007669"/>
    <property type="project" value="UniProtKB-SubCell"/>
</dbReference>
<feature type="region of interest" description="Disordered" evidence="5">
    <location>
        <begin position="1"/>
        <end position="77"/>
    </location>
</feature>
<comment type="subcellular location">
    <subcellularLocation>
        <location evidence="1">Nucleus</location>
    </subcellularLocation>
</comment>
<dbReference type="AlphaFoldDB" id="A0ABD3WZ52"/>
<reference evidence="7 8" key="1">
    <citation type="submission" date="2024-11" db="EMBL/GenBank/DDBJ databases">
        <title>Chromosome-level genome assembly of the freshwater bivalve Anodonta woodiana.</title>
        <authorList>
            <person name="Chen X."/>
        </authorList>
    </citation>
    <scope>NUCLEOTIDE SEQUENCE [LARGE SCALE GENOMIC DNA]</scope>
    <source>
        <strain evidence="7">MN2024</strain>
        <tissue evidence="7">Gills</tissue>
    </source>
</reference>
<feature type="compositionally biased region" description="Basic and acidic residues" evidence="5">
    <location>
        <begin position="412"/>
        <end position="460"/>
    </location>
</feature>
<organism evidence="7 8">
    <name type="scientific">Sinanodonta woodiana</name>
    <name type="common">Chinese pond mussel</name>
    <name type="synonym">Anodonta woodiana</name>
    <dbReference type="NCBI Taxonomy" id="1069815"/>
    <lineage>
        <taxon>Eukaryota</taxon>
        <taxon>Metazoa</taxon>
        <taxon>Spiralia</taxon>
        <taxon>Lophotrochozoa</taxon>
        <taxon>Mollusca</taxon>
        <taxon>Bivalvia</taxon>
        <taxon>Autobranchia</taxon>
        <taxon>Heteroconchia</taxon>
        <taxon>Palaeoheterodonta</taxon>
        <taxon>Unionida</taxon>
        <taxon>Unionoidea</taxon>
        <taxon>Unionidae</taxon>
        <taxon>Unioninae</taxon>
        <taxon>Sinanodonta</taxon>
    </lineage>
</organism>